<dbReference type="GO" id="GO:0006950">
    <property type="term" value="P:response to stress"/>
    <property type="evidence" value="ECO:0007669"/>
    <property type="project" value="TreeGrafter"/>
</dbReference>
<dbReference type="InterPro" id="IPR036390">
    <property type="entry name" value="WH_DNA-bd_sf"/>
</dbReference>
<protein>
    <submittedName>
        <fullName evidence="2">MarR family transcriptional regulator</fullName>
    </submittedName>
</protein>
<dbReference type="Gene3D" id="1.10.10.10">
    <property type="entry name" value="Winged helix-like DNA-binding domain superfamily/Winged helix DNA-binding domain"/>
    <property type="match status" value="1"/>
</dbReference>
<gene>
    <name evidence="2" type="ORF">CQW49_22790</name>
</gene>
<dbReference type="SUPFAM" id="SSF46785">
    <property type="entry name" value="Winged helix' DNA-binding domain"/>
    <property type="match status" value="1"/>
</dbReference>
<accession>A0A2D2D776</accession>
<dbReference type="KEGG" id="mtw:CQW49_22790"/>
<keyword evidence="3" id="KW-1185">Reference proteome</keyword>
<proteinExistence type="predicted"/>
<keyword evidence="2" id="KW-0614">Plasmid</keyword>
<dbReference type="PANTHER" id="PTHR33164:SF89">
    <property type="entry name" value="MARR FAMILY REGULATORY PROTEIN"/>
    <property type="match status" value="1"/>
</dbReference>
<dbReference type="EMBL" id="CP023739">
    <property type="protein sequence ID" value="ATQ70802.1"/>
    <property type="molecule type" value="Genomic_DNA"/>
</dbReference>
<dbReference type="SMART" id="SM00347">
    <property type="entry name" value="HTH_MARR"/>
    <property type="match status" value="1"/>
</dbReference>
<dbReference type="GO" id="GO:0003700">
    <property type="term" value="F:DNA-binding transcription factor activity"/>
    <property type="evidence" value="ECO:0007669"/>
    <property type="project" value="InterPro"/>
</dbReference>
<reference evidence="3" key="1">
    <citation type="submission" date="2017-10" db="EMBL/GenBank/DDBJ databases">
        <title>Completed PacBio SMRT sequence of Methylosinus trichosporium OB3b reveals presence of a third large plasmid.</title>
        <authorList>
            <person name="Charles T.C."/>
            <person name="Lynch M.D.J."/>
            <person name="Heil J.R."/>
            <person name="Cheng J."/>
        </authorList>
    </citation>
    <scope>NUCLEOTIDE SEQUENCE [LARGE SCALE GENOMIC DNA]</scope>
    <source>
        <strain evidence="3">OB3b</strain>
        <plasmid evidence="3">pob3b2</plasmid>
    </source>
</reference>
<name>A0A2D2D776_METT3</name>
<evidence type="ECO:0000313" key="3">
    <source>
        <dbReference type="Proteomes" id="UP000230709"/>
    </source>
</evidence>
<dbReference type="InterPro" id="IPR000835">
    <property type="entry name" value="HTH_MarR-typ"/>
</dbReference>
<dbReference type="AlphaFoldDB" id="A0A2D2D776"/>
<dbReference type="InterPro" id="IPR039422">
    <property type="entry name" value="MarR/SlyA-like"/>
</dbReference>
<geneLocation type="plasmid" evidence="3">
    <name>pob3b2</name>
</geneLocation>
<organism evidence="2 3">
    <name type="scientific">Methylosinus trichosporium (strain ATCC 35070 / NCIMB 11131 / UNIQEM 75 / OB3b)</name>
    <dbReference type="NCBI Taxonomy" id="595536"/>
    <lineage>
        <taxon>Bacteria</taxon>
        <taxon>Pseudomonadati</taxon>
        <taxon>Pseudomonadota</taxon>
        <taxon>Alphaproteobacteria</taxon>
        <taxon>Hyphomicrobiales</taxon>
        <taxon>Methylocystaceae</taxon>
        <taxon>Methylosinus</taxon>
    </lineage>
</organism>
<sequence length="197" mass="22229">MTVKLWTNQAEGSMPIQLYGLPYNWTGMKLMNDRSRHAQLIMDSLRRIVQELRRSTSRCEQITGLTGAQVFVLRQIQSKNGLSLNELAALTFTHQSTMSEVICRLERKGLVLRSKSRDDARRLEIHLSAKGETVLASGYLTAQENLTRAIASLPHETVIHLAEGLDQLIRMADLSDQRPVLFFDDDRSGSPPGERPK</sequence>
<dbReference type="Pfam" id="PF01047">
    <property type="entry name" value="MarR"/>
    <property type="match status" value="1"/>
</dbReference>
<dbReference type="Proteomes" id="UP000230709">
    <property type="component" value="Plasmid pOB3b2"/>
</dbReference>
<evidence type="ECO:0000259" key="1">
    <source>
        <dbReference type="PROSITE" id="PS50995"/>
    </source>
</evidence>
<evidence type="ECO:0000313" key="2">
    <source>
        <dbReference type="EMBL" id="ATQ70802.1"/>
    </source>
</evidence>
<dbReference type="PROSITE" id="PS50995">
    <property type="entry name" value="HTH_MARR_2"/>
    <property type="match status" value="1"/>
</dbReference>
<dbReference type="PANTHER" id="PTHR33164">
    <property type="entry name" value="TRANSCRIPTIONAL REGULATOR, MARR FAMILY"/>
    <property type="match status" value="1"/>
</dbReference>
<dbReference type="InterPro" id="IPR036388">
    <property type="entry name" value="WH-like_DNA-bd_sf"/>
</dbReference>
<feature type="domain" description="HTH marR-type" evidence="1">
    <location>
        <begin position="38"/>
        <end position="170"/>
    </location>
</feature>